<reference evidence="3 4" key="1">
    <citation type="journal article" date="2019" name="Microb. Cell Fact.">
        <title>Exploring novel herbicidin analogues by transcriptional regulator overexpression and MS/MS molecular networking.</title>
        <authorList>
            <person name="Shi Y."/>
            <person name="Gu R."/>
            <person name="Li Y."/>
            <person name="Wang X."/>
            <person name="Ren W."/>
            <person name="Li X."/>
            <person name="Wang L."/>
            <person name="Xie Y."/>
            <person name="Hong B."/>
        </authorList>
    </citation>
    <scope>NUCLEOTIDE SEQUENCE [LARGE SCALE GENOMIC DNA]</scope>
    <source>
        <strain evidence="3 4">US-43</strain>
    </source>
</reference>
<dbReference type="RefSeq" id="WP_152265678.1">
    <property type="nucleotide sequence ID" value="NZ_VOKX01000116.1"/>
</dbReference>
<dbReference type="Pfam" id="PF04738">
    <property type="entry name" value="Lant_dehydr_N"/>
    <property type="match status" value="1"/>
</dbReference>
<feature type="domain" description="Lantibiotic dehydratase N-terminal" evidence="2">
    <location>
        <begin position="144"/>
        <end position="468"/>
    </location>
</feature>
<organism evidence="3 4">
    <name type="scientific">Streptomyces mobaraensis</name>
    <name type="common">Streptoverticillium mobaraense</name>
    <dbReference type="NCBI Taxonomy" id="35621"/>
    <lineage>
        <taxon>Bacteria</taxon>
        <taxon>Bacillati</taxon>
        <taxon>Actinomycetota</taxon>
        <taxon>Actinomycetes</taxon>
        <taxon>Kitasatosporales</taxon>
        <taxon>Streptomycetaceae</taxon>
        <taxon>Streptomyces</taxon>
    </lineage>
</organism>
<dbReference type="OrthoDB" id="2442707at2"/>
<name>A0A5N5VZA9_STRMB</name>
<gene>
    <name evidence="3" type="ORF">FRZ00_30225</name>
</gene>
<dbReference type="InterPro" id="IPR006827">
    <property type="entry name" value="Lant_deHydtase_N"/>
</dbReference>
<comment type="caution">
    <text evidence="3">The sequence shown here is derived from an EMBL/GenBank/DDBJ whole genome shotgun (WGS) entry which is preliminary data.</text>
</comment>
<dbReference type="Proteomes" id="UP000327000">
    <property type="component" value="Unassembled WGS sequence"/>
</dbReference>
<evidence type="ECO:0000256" key="1">
    <source>
        <dbReference type="SAM" id="MobiDB-lite"/>
    </source>
</evidence>
<evidence type="ECO:0000313" key="3">
    <source>
        <dbReference type="EMBL" id="KAB7834280.1"/>
    </source>
</evidence>
<evidence type="ECO:0000259" key="2">
    <source>
        <dbReference type="Pfam" id="PF04738"/>
    </source>
</evidence>
<proteinExistence type="predicted"/>
<dbReference type="AlphaFoldDB" id="A0A5N5VZA9"/>
<feature type="region of interest" description="Disordered" evidence="1">
    <location>
        <begin position="360"/>
        <end position="379"/>
    </location>
</feature>
<sequence>MNTAAAMPPDPVLRVAGVPRSVLAALNTPESHALAETVLAEQERIDAEGRAVADALHAVIGALPDPAPRPRVIGLRRAAHQGRTPRTTEWDAAVQAALPAPLAARVEGWLAARARQEQRRAALADTLARETEAVLGALRGPLTDPSFRQGLLHGSRDLDDVLERWLDTPHGRAPGTKVLVSLARYLSRAAAKTSPYSTFTATGQARWRPSGPWLDFGDMTRRPVQAEINLARLRRIADALLRTRPELRATLRLRSNPALHASPEAIRLIPPTAGARITALPAPGQLSRLMEAVRQVDGLTAAEAGPAVGRFLAAGILQEDLPLDDAAPCHLTALTAWLEEAAPELAPVGAALHGLRTDLTRHQSASTHSERRRRDRAVRERLRSVEDALGLPAPRESYERRPFHEDSVLGGDAATLGHPHWRPLLADLTATGRALTVLDRDLPARHAAAAWLTERHGPAARVPLLLVLHQLQDEQSPAAQRVRDLLDPGFGTDDELLAASPLPVLRRLAGERRRVTAALHAGDLPTGLALPRPPLSLAHYVQPLAGPDGRPYAVLNAVTAGHGHWQGRLDRIHARATGRPVPPGPAAPASVSDPLPVDLGGLYASNTNLRRPTVPHVFDHPFTRDSRPAHQRIALGEVTVHVDTATGLPALHAPRPAVDLVPVHLGLMSPQLLPPPLATVLRLFGDPHTLFRTGHPLQPGPFTDDVPADGIRHLPRLRAGNVVLRRRGWLTRAASVPLPRPGEHGHDHLLRLLAWQRAVGLPQRCFVRTRPAGEPAPDPFADKGYKPAYVDFASPLLTAAFTRALTAPDTVVHIEEALPDPAADQGPGTGPYTTELVIELPAGPPSGLPGEHRAGA</sequence>
<evidence type="ECO:0000313" key="4">
    <source>
        <dbReference type="Proteomes" id="UP000327000"/>
    </source>
</evidence>
<keyword evidence="4" id="KW-1185">Reference proteome</keyword>
<protein>
    <submittedName>
        <fullName evidence="3">Lantibiotic dehydratase</fullName>
    </submittedName>
</protein>
<dbReference type="EMBL" id="VOKX01000116">
    <property type="protein sequence ID" value="KAB7834280.1"/>
    <property type="molecule type" value="Genomic_DNA"/>
</dbReference>
<accession>A0A5N5VZA9</accession>